<accession>A0A4U6THE1</accession>
<dbReference type="Gramene" id="TKW00275">
    <property type="protein sequence ID" value="TKW00275"/>
    <property type="gene ID" value="SEVIR_8G097900v2"/>
</dbReference>
<protein>
    <submittedName>
        <fullName evidence="2">Uncharacterized protein</fullName>
    </submittedName>
</protein>
<evidence type="ECO:0000313" key="3">
    <source>
        <dbReference type="Proteomes" id="UP000298652"/>
    </source>
</evidence>
<evidence type="ECO:0000313" key="2">
    <source>
        <dbReference type="EMBL" id="TKW00275.1"/>
    </source>
</evidence>
<sequence length="152" mass="16007">MEAVPRNEASSAPLLVTAHRTGDRKAAVTVSNSSVTVAPRAAAGAGADHHRRARGGRVPALTSPLPRGSCSCKVEASAHGPGEGGDDSGGGAAVLMLARRNGAASRRLMPCLVSCVVVRRLYMRSDLCTYKRIWDLDWGRDTSTITCTFFVN</sequence>
<organism evidence="2 3">
    <name type="scientific">Setaria viridis</name>
    <name type="common">Green bristlegrass</name>
    <name type="synonym">Setaria italica subsp. viridis</name>
    <dbReference type="NCBI Taxonomy" id="4556"/>
    <lineage>
        <taxon>Eukaryota</taxon>
        <taxon>Viridiplantae</taxon>
        <taxon>Streptophyta</taxon>
        <taxon>Embryophyta</taxon>
        <taxon>Tracheophyta</taxon>
        <taxon>Spermatophyta</taxon>
        <taxon>Magnoliopsida</taxon>
        <taxon>Liliopsida</taxon>
        <taxon>Poales</taxon>
        <taxon>Poaceae</taxon>
        <taxon>PACMAD clade</taxon>
        <taxon>Panicoideae</taxon>
        <taxon>Panicodae</taxon>
        <taxon>Paniceae</taxon>
        <taxon>Cenchrinae</taxon>
        <taxon>Setaria</taxon>
    </lineage>
</organism>
<dbReference type="Proteomes" id="UP000298652">
    <property type="component" value="Chromosome 8"/>
</dbReference>
<dbReference type="EMBL" id="CM016559">
    <property type="protein sequence ID" value="TKW00275.1"/>
    <property type="molecule type" value="Genomic_DNA"/>
</dbReference>
<dbReference type="AlphaFoldDB" id="A0A4U6THE1"/>
<dbReference type="OMA" id="STITCTF"/>
<feature type="region of interest" description="Disordered" evidence="1">
    <location>
        <begin position="41"/>
        <end position="68"/>
    </location>
</feature>
<keyword evidence="3" id="KW-1185">Reference proteome</keyword>
<gene>
    <name evidence="2" type="ORF">SEVIR_8G097900v2</name>
</gene>
<evidence type="ECO:0000256" key="1">
    <source>
        <dbReference type="SAM" id="MobiDB-lite"/>
    </source>
</evidence>
<name>A0A4U6THE1_SETVI</name>
<reference evidence="2" key="1">
    <citation type="submission" date="2019-03" db="EMBL/GenBank/DDBJ databases">
        <title>WGS assembly of Setaria viridis.</title>
        <authorList>
            <person name="Huang P."/>
            <person name="Jenkins J."/>
            <person name="Grimwood J."/>
            <person name="Barry K."/>
            <person name="Healey A."/>
            <person name="Mamidi S."/>
            <person name="Sreedasyam A."/>
            <person name="Shu S."/>
            <person name="Feldman M."/>
            <person name="Wu J."/>
            <person name="Yu Y."/>
            <person name="Chen C."/>
            <person name="Johnson J."/>
            <person name="Rokhsar D."/>
            <person name="Baxter I."/>
            <person name="Schmutz J."/>
            <person name="Brutnell T."/>
            <person name="Kellogg E."/>
        </authorList>
    </citation>
    <scope>NUCLEOTIDE SEQUENCE [LARGE SCALE GENOMIC DNA]</scope>
</reference>
<proteinExistence type="predicted"/>